<accession>A0AAE1TQQ4</accession>
<dbReference type="EMBL" id="JAWZYT010004402">
    <property type="protein sequence ID" value="KAK4293961.1"/>
    <property type="molecule type" value="Genomic_DNA"/>
</dbReference>
<name>A0AAE1TQQ4_9EUCA</name>
<dbReference type="Proteomes" id="UP001292094">
    <property type="component" value="Unassembled WGS sequence"/>
</dbReference>
<keyword evidence="2" id="KW-1185">Reference proteome</keyword>
<evidence type="ECO:0000313" key="1">
    <source>
        <dbReference type="EMBL" id="KAK4293961.1"/>
    </source>
</evidence>
<sequence>MNIIINLFRRFGVGTKAWLEREPSERRANQPTNQLLSVVVLLFWPSSDAAGWRIVVYKEQDRGRRGLNRPERATAESLLLLLLLVPLSHHHNHRHPHTTINNGSQTPPLLTWVFIHQHHYHSLAILTISSFTLA</sequence>
<proteinExistence type="predicted"/>
<reference evidence="1" key="1">
    <citation type="submission" date="2023-11" db="EMBL/GenBank/DDBJ databases">
        <title>Genome assemblies of two species of porcelain crab, Petrolisthes cinctipes and Petrolisthes manimaculis (Anomura: Porcellanidae).</title>
        <authorList>
            <person name="Angst P."/>
        </authorList>
    </citation>
    <scope>NUCLEOTIDE SEQUENCE</scope>
    <source>
        <strain evidence="1">PB745_02</strain>
        <tissue evidence="1">Gill</tissue>
    </source>
</reference>
<evidence type="ECO:0000313" key="2">
    <source>
        <dbReference type="Proteomes" id="UP001292094"/>
    </source>
</evidence>
<comment type="caution">
    <text evidence="1">The sequence shown here is derived from an EMBL/GenBank/DDBJ whole genome shotgun (WGS) entry which is preliminary data.</text>
</comment>
<organism evidence="1 2">
    <name type="scientific">Petrolisthes manimaculis</name>
    <dbReference type="NCBI Taxonomy" id="1843537"/>
    <lineage>
        <taxon>Eukaryota</taxon>
        <taxon>Metazoa</taxon>
        <taxon>Ecdysozoa</taxon>
        <taxon>Arthropoda</taxon>
        <taxon>Crustacea</taxon>
        <taxon>Multicrustacea</taxon>
        <taxon>Malacostraca</taxon>
        <taxon>Eumalacostraca</taxon>
        <taxon>Eucarida</taxon>
        <taxon>Decapoda</taxon>
        <taxon>Pleocyemata</taxon>
        <taxon>Anomura</taxon>
        <taxon>Galatheoidea</taxon>
        <taxon>Porcellanidae</taxon>
        <taxon>Petrolisthes</taxon>
    </lineage>
</organism>
<protein>
    <submittedName>
        <fullName evidence="1">Uncharacterized protein</fullName>
    </submittedName>
</protein>
<gene>
    <name evidence="1" type="ORF">Pmani_033379</name>
</gene>
<dbReference type="AlphaFoldDB" id="A0AAE1TQQ4"/>